<keyword evidence="3 7" id="KW-0808">Transferase</keyword>
<dbReference type="EMBL" id="CP012154">
    <property type="protein sequence ID" value="AKS40814.1"/>
    <property type="molecule type" value="Genomic_DNA"/>
</dbReference>
<dbReference type="HAMAP" id="MF_00523">
    <property type="entry name" value="LpxD"/>
    <property type="match status" value="1"/>
</dbReference>
<dbReference type="STRING" id="1579979.WM2015_432"/>
<name>A0A0K0XSX2_9GAMM</name>
<dbReference type="GO" id="GO:0103118">
    <property type="term" value="F:UDP-3-O-[(3R)-3-hydroxyacyl]-glucosamine N-acyltransferase activity"/>
    <property type="evidence" value="ECO:0007669"/>
    <property type="project" value="UniProtKB-EC"/>
</dbReference>
<dbReference type="SUPFAM" id="SSF51161">
    <property type="entry name" value="Trimeric LpxA-like enzymes"/>
    <property type="match status" value="1"/>
</dbReference>
<dbReference type="CDD" id="cd03352">
    <property type="entry name" value="LbH_LpxD"/>
    <property type="match status" value="1"/>
</dbReference>
<dbReference type="KEGG" id="wma:WM2015_432"/>
<dbReference type="InterPro" id="IPR020573">
    <property type="entry name" value="UDP_GlcNAc_AcTrfase_non-rep"/>
</dbReference>
<evidence type="ECO:0000259" key="8">
    <source>
        <dbReference type="Pfam" id="PF04613"/>
    </source>
</evidence>
<dbReference type="PANTHER" id="PTHR43378:SF2">
    <property type="entry name" value="UDP-3-O-ACYLGLUCOSAMINE N-ACYLTRANSFERASE 1, MITOCHONDRIAL-RELATED"/>
    <property type="match status" value="1"/>
</dbReference>
<gene>
    <name evidence="7" type="primary">lpxD</name>
    <name evidence="10" type="ORF">WM2015_432</name>
</gene>
<dbReference type="OrthoDB" id="9784739at2"/>
<evidence type="ECO:0000256" key="4">
    <source>
        <dbReference type="ARBA" id="ARBA00022737"/>
    </source>
</evidence>
<evidence type="ECO:0000256" key="7">
    <source>
        <dbReference type="HAMAP-Rule" id="MF_00523"/>
    </source>
</evidence>
<dbReference type="NCBIfam" id="TIGR01853">
    <property type="entry name" value="lipid_A_lpxD"/>
    <property type="match status" value="1"/>
</dbReference>
<evidence type="ECO:0000256" key="1">
    <source>
        <dbReference type="ARBA" id="ARBA00022516"/>
    </source>
</evidence>
<dbReference type="Pfam" id="PF14602">
    <property type="entry name" value="Hexapep_2"/>
    <property type="match status" value="1"/>
</dbReference>
<keyword evidence="5 7" id="KW-0443">Lipid metabolism</keyword>
<evidence type="ECO:0000313" key="10">
    <source>
        <dbReference type="EMBL" id="AKS40814.1"/>
    </source>
</evidence>
<dbReference type="Pfam" id="PF00132">
    <property type="entry name" value="Hexapep"/>
    <property type="match status" value="1"/>
</dbReference>
<dbReference type="InterPro" id="IPR001451">
    <property type="entry name" value="Hexapep"/>
</dbReference>
<dbReference type="InterPro" id="IPR056729">
    <property type="entry name" value="GMPPB_C"/>
</dbReference>
<keyword evidence="4 7" id="KW-0677">Repeat</keyword>
<dbReference type="PANTHER" id="PTHR43378">
    <property type="entry name" value="UDP-3-O-ACYLGLUCOSAMINE N-ACYLTRANSFERASE"/>
    <property type="match status" value="1"/>
</dbReference>
<dbReference type="Gene3D" id="2.160.10.10">
    <property type="entry name" value="Hexapeptide repeat proteins"/>
    <property type="match status" value="1"/>
</dbReference>
<dbReference type="GO" id="GO:0016020">
    <property type="term" value="C:membrane"/>
    <property type="evidence" value="ECO:0007669"/>
    <property type="project" value="GOC"/>
</dbReference>
<evidence type="ECO:0000256" key="3">
    <source>
        <dbReference type="ARBA" id="ARBA00022679"/>
    </source>
</evidence>
<comment type="subunit">
    <text evidence="7">Homotrimer.</text>
</comment>
<feature type="active site" description="Proton acceptor" evidence="7">
    <location>
        <position position="239"/>
    </location>
</feature>
<evidence type="ECO:0000256" key="2">
    <source>
        <dbReference type="ARBA" id="ARBA00022556"/>
    </source>
</evidence>
<dbReference type="InterPro" id="IPR007691">
    <property type="entry name" value="LpxD"/>
</dbReference>
<evidence type="ECO:0000259" key="9">
    <source>
        <dbReference type="Pfam" id="PF25087"/>
    </source>
</evidence>
<comment type="pathway">
    <text evidence="7">Bacterial outer membrane biogenesis; LPS lipid A biosynthesis.</text>
</comment>
<comment type="function">
    <text evidence="7">Catalyzes the N-acylation of UDP-3-O-acylglucosamine using 3-hydroxyacyl-ACP as the acyl donor. Is involved in the biosynthesis of lipid A, a phosphorylated glycolipid that anchors the lipopolysaccharide to the outer membrane of the cell.</text>
</comment>
<evidence type="ECO:0000313" key="11">
    <source>
        <dbReference type="Proteomes" id="UP000066624"/>
    </source>
</evidence>
<dbReference type="GO" id="GO:0016410">
    <property type="term" value="F:N-acyltransferase activity"/>
    <property type="evidence" value="ECO:0007669"/>
    <property type="project" value="InterPro"/>
</dbReference>
<keyword evidence="6 7" id="KW-0012">Acyltransferase</keyword>
<reference evidence="10 11" key="1">
    <citation type="submission" date="2015-07" db="EMBL/GenBank/DDBJ databases">
        <authorList>
            <person name="Noorani M."/>
        </authorList>
    </citation>
    <scope>NUCLEOTIDE SEQUENCE [LARGE SCALE GENOMIC DNA]</scope>
    <source>
        <strain evidence="10 11">KCTC 42284</strain>
    </source>
</reference>
<organism evidence="10 11">
    <name type="scientific">Wenzhouxiangella marina</name>
    <dbReference type="NCBI Taxonomy" id="1579979"/>
    <lineage>
        <taxon>Bacteria</taxon>
        <taxon>Pseudomonadati</taxon>
        <taxon>Pseudomonadota</taxon>
        <taxon>Gammaproteobacteria</taxon>
        <taxon>Chromatiales</taxon>
        <taxon>Wenzhouxiangellaceae</taxon>
        <taxon>Wenzhouxiangella</taxon>
    </lineage>
</organism>
<evidence type="ECO:0000256" key="5">
    <source>
        <dbReference type="ARBA" id="ARBA00023098"/>
    </source>
</evidence>
<protein>
    <recommendedName>
        <fullName evidence="7">UDP-3-O-acylglucosamine N-acyltransferase</fullName>
        <ecNumber evidence="7">2.3.1.191</ecNumber>
    </recommendedName>
</protein>
<dbReference type="NCBIfam" id="NF002060">
    <property type="entry name" value="PRK00892.1"/>
    <property type="match status" value="1"/>
</dbReference>
<dbReference type="Gene3D" id="3.40.1390.10">
    <property type="entry name" value="MurE/MurF, N-terminal domain"/>
    <property type="match status" value="1"/>
</dbReference>
<dbReference type="PATRIC" id="fig|1579979.3.peg.435"/>
<evidence type="ECO:0000256" key="6">
    <source>
        <dbReference type="ARBA" id="ARBA00023315"/>
    </source>
</evidence>
<comment type="catalytic activity">
    <reaction evidence="7">
        <text>a UDP-3-O-[(3R)-3-hydroxyacyl]-alpha-D-glucosamine + a (3R)-hydroxyacyl-[ACP] = a UDP-2-N,3-O-bis[(3R)-3-hydroxyacyl]-alpha-D-glucosamine + holo-[ACP] + H(+)</text>
        <dbReference type="Rhea" id="RHEA:53836"/>
        <dbReference type="Rhea" id="RHEA-COMP:9685"/>
        <dbReference type="Rhea" id="RHEA-COMP:9945"/>
        <dbReference type="ChEBI" id="CHEBI:15378"/>
        <dbReference type="ChEBI" id="CHEBI:64479"/>
        <dbReference type="ChEBI" id="CHEBI:78827"/>
        <dbReference type="ChEBI" id="CHEBI:137740"/>
        <dbReference type="ChEBI" id="CHEBI:137748"/>
        <dbReference type="EC" id="2.3.1.191"/>
    </reaction>
</comment>
<dbReference type="InterPro" id="IPR011004">
    <property type="entry name" value="Trimer_LpxA-like_sf"/>
</dbReference>
<dbReference type="Pfam" id="PF04613">
    <property type="entry name" value="LpxD"/>
    <property type="match status" value="1"/>
</dbReference>
<dbReference type="AlphaFoldDB" id="A0A0K0XSX2"/>
<feature type="domain" description="Mannose-1-phosphate guanyltransferase C-terminal" evidence="9">
    <location>
        <begin position="103"/>
        <end position="181"/>
    </location>
</feature>
<proteinExistence type="inferred from homology"/>
<keyword evidence="2 7" id="KW-0441">Lipid A biosynthesis</keyword>
<dbReference type="EC" id="2.3.1.191" evidence="7"/>
<feature type="domain" description="UDP-3-O-[3-hydroxymyristoyl] glucosamine N-acyltransferase non-repeat region" evidence="8">
    <location>
        <begin position="23"/>
        <end position="88"/>
    </location>
</feature>
<dbReference type="Pfam" id="PF25087">
    <property type="entry name" value="GMPPB_C"/>
    <property type="match status" value="1"/>
</dbReference>
<sequence>MTHRTLGELAERFELELRGDAAHRIRGLATLAAAGPEDLAFLANPAYIGQLADTRAGAVIVAADQAERCPGNALISRDPYVAWAHIAAHLNPAPAATPGRHPSAVVADSASVDPSASIGAQVSIGEHCRIGPRAIIGPGCVLEDDAEIGADCRLVAQVFIGRECRLDERVLIHPGVVIGADGFGLAFERDHWIKVPQMGRVRIGADCEIGANTTIDRGAIEDTVLEEDVRLDNQVQIAHNVRIGAHTAIAGCTGIAGSTSVGRYCMIAGACGIAGHLQITDKVVITAMSTVLESITEPGQYGSGIPARPQRQWQRVLVRLGQLDGWFRRLRSAEKSIDGQGR</sequence>
<accession>A0A0K0XSX2</accession>
<keyword evidence="1 7" id="KW-0444">Lipid biosynthesis</keyword>
<dbReference type="RefSeq" id="WP_049724494.1">
    <property type="nucleotide sequence ID" value="NZ_CP012154.1"/>
</dbReference>
<keyword evidence="11" id="KW-1185">Reference proteome</keyword>
<dbReference type="GO" id="GO:0009245">
    <property type="term" value="P:lipid A biosynthetic process"/>
    <property type="evidence" value="ECO:0007669"/>
    <property type="project" value="UniProtKB-UniRule"/>
</dbReference>
<comment type="similarity">
    <text evidence="7">Belongs to the transferase hexapeptide repeat family. LpxD subfamily.</text>
</comment>
<dbReference type="UniPathway" id="UPA00973"/>
<dbReference type="Proteomes" id="UP000066624">
    <property type="component" value="Chromosome"/>
</dbReference>